<protein>
    <submittedName>
        <fullName evidence="3">Xaa-Pro aminopeptidase</fullName>
    </submittedName>
</protein>
<dbReference type="PANTHER" id="PTHR46112">
    <property type="entry name" value="AMINOPEPTIDASE"/>
    <property type="match status" value="1"/>
</dbReference>
<gene>
    <name evidence="3" type="ORF">SAMN05216233_107205</name>
</gene>
<keyword evidence="3" id="KW-0645">Protease</keyword>
<sequence>MKYEVNGTMRNVPFAQEEYDARLAHAKKIMRENGVDILFLTSPEALYYFSGYKLSWYRVNSKKQWNYYVPASIAIHVDHDDFAFMDVAGEEADVCEDTVSKDIRIFTHAGRPTYGISGNAGTIPLGGTLMGAIAKNLKESGWLTGKVGIESEKHGLHITKLINNAFVEEGTETFNASEMFDIIRQIKSKSELDYIVKSAKIADVAMDAVKEYLKPGVTENELYAYAAYKMSLSGGELAGCAFIHGGNRVLRGHNFPSHEKLEQGDVVIVDLFGSHQRYSSDLSRLFTIGDLDASRYTDDQIAFLRLAEKYHPLIREKVQSILKPNMLINDFTGELKEFYKELGIWGKQFWLGGYDMGILWPGDCCGGATVYDADMDKKDQRFVPGTAVNFETGFWVIDTLVFYEDKAIIAGDTPWDIVSV</sequence>
<dbReference type="InterPro" id="IPR036005">
    <property type="entry name" value="Creatinase/aminopeptidase-like"/>
</dbReference>
<keyword evidence="3" id="KW-0378">Hydrolase</keyword>
<dbReference type="RefSeq" id="WP_175469685.1">
    <property type="nucleotide sequence ID" value="NZ_FMUX01000007.1"/>
</dbReference>
<dbReference type="SUPFAM" id="SSF53092">
    <property type="entry name" value="Creatinase/prolidase N-terminal domain"/>
    <property type="match status" value="1"/>
</dbReference>
<evidence type="ECO:0000259" key="1">
    <source>
        <dbReference type="Pfam" id="PF00557"/>
    </source>
</evidence>
<evidence type="ECO:0000259" key="2">
    <source>
        <dbReference type="Pfam" id="PF01321"/>
    </source>
</evidence>
<dbReference type="AlphaFoldDB" id="A0A1G5F7V8"/>
<dbReference type="GO" id="GO:0004177">
    <property type="term" value="F:aminopeptidase activity"/>
    <property type="evidence" value="ECO:0007669"/>
    <property type="project" value="UniProtKB-KW"/>
</dbReference>
<dbReference type="Gene3D" id="3.90.230.10">
    <property type="entry name" value="Creatinase/methionine aminopeptidase superfamily"/>
    <property type="match status" value="1"/>
</dbReference>
<keyword evidence="4" id="KW-1185">Reference proteome</keyword>
<name>A0A1G5F7V8_9BACT</name>
<reference evidence="3 4" key="1">
    <citation type="submission" date="2016-10" db="EMBL/GenBank/DDBJ databases">
        <authorList>
            <person name="de Groot N.N."/>
        </authorList>
    </citation>
    <scope>NUCLEOTIDE SEQUENCE [LARGE SCALE GENOMIC DNA]</scope>
    <source>
        <strain evidence="3 4">AA1</strain>
    </source>
</reference>
<dbReference type="SUPFAM" id="SSF55920">
    <property type="entry name" value="Creatinase/aminopeptidase"/>
    <property type="match status" value="1"/>
</dbReference>
<dbReference type="InterPro" id="IPR000994">
    <property type="entry name" value="Pept_M24"/>
</dbReference>
<organism evidence="3 4">
    <name type="scientific">Desulfoluna spongiiphila</name>
    <dbReference type="NCBI Taxonomy" id="419481"/>
    <lineage>
        <taxon>Bacteria</taxon>
        <taxon>Pseudomonadati</taxon>
        <taxon>Thermodesulfobacteriota</taxon>
        <taxon>Desulfobacteria</taxon>
        <taxon>Desulfobacterales</taxon>
        <taxon>Desulfolunaceae</taxon>
        <taxon>Desulfoluna</taxon>
    </lineage>
</organism>
<dbReference type="EMBL" id="FMUX01000007">
    <property type="protein sequence ID" value="SCY35335.1"/>
    <property type="molecule type" value="Genomic_DNA"/>
</dbReference>
<dbReference type="Gene3D" id="3.40.350.10">
    <property type="entry name" value="Creatinase/prolidase N-terminal domain"/>
    <property type="match status" value="1"/>
</dbReference>
<dbReference type="Proteomes" id="UP000198870">
    <property type="component" value="Unassembled WGS sequence"/>
</dbReference>
<dbReference type="InterPro" id="IPR050659">
    <property type="entry name" value="Peptidase_M24B"/>
</dbReference>
<dbReference type="InterPro" id="IPR000587">
    <property type="entry name" value="Creatinase_N"/>
</dbReference>
<dbReference type="Pfam" id="PF01321">
    <property type="entry name" value="Creatinase_N"/>
    <property type="match status" value="1"/>
</dbReference>
<dbReference type="InterPro" id="IPR029149">
    <property type="entry name" value="Creatin/AminoP/Spt16_N"/>
</dbReference>
<proteinExistence type="predicted"/>
<accession>A0A1G5F7V8</accession>
<feature type="domain" description="Creatinase N-terminal" evidence="2">
    <location>
        <begin position="22"/>
        <end position="186"/>
    </location>
</feature>
<evidence type="ECO:0000313" key="3">
    <source>
        <dbReference type="EMBL" id="SCY35335.1"/>
    </source>
</evidence>
<keyword evidence="3" id="KW-0031">Aminopeptidase</keyword>
<dbReference type="CDD" id="cd01066">
    <property type="entry name" value="APP_MetAP"/>
    <property type="match status" value="1"/>
</dbReference>
<dbReference type="STRING" id="419481.SAMN05216233_107205"/>
<dbReference type="PANTHER" id="PTHR46112:SF2">
    <property type="entry name" value="XAA-PRO AMINOPEPTIDASE P-RELATED"/>
    <property type="match status" value="1"/>
</dbReference>
<feature type="domain" description="Peptidase M24" evidence="1">
    <location>
        <begin position="195"/>
        <end position="405"/>
    </location>
</feature>
<evidence type="ECO:0000313" key="4">
    <source>
        <dbReference type="Proteomes" id="UP000198870"/>
    </source>
</evidence>
<dbReference type="Pfam" id="PF00557">
    <property type="entry name" value="Peptidase_M24"/>
    <property type="match status" value="1"/>
</dbReference>